<evidence type="ECO:0000313" key="3">
    <source>
        <dbReference type="Proteomes" id="UP000464178"/>
    </source>
</evidence>
<reference evidence="2 3" key="1">
    <citation type="submission" date="2019-05" db="EMBL/GenBank/DDBJ databases">
        <authorList>
            <consortium name="Science for Life Laboratories"/>
        </authorList>
    </citation>
    <scope>NUCLEOTIDE SEQUENCE [LARGE SCALE GENOMIC DNA]</scope>
    <source>
        <strain evidence="2">Soil9</strain>
    </source>
</reference>
<keyword evidence="3" id="KW-1185">Reference proteome</keyword>
<evidence type="ECO:0000313" key="2">
    <source>
        <dbReference type="EMBL" id="VTR98244.1"/>
    </source>
</evidence>
<keyword evidence="1" id="KW-1133">Transmembrane helix</keyword>
<dbReference type="AlphaFoldDB" id="A0A6P2DB74"/>
<keyword evidence="1" id="KW-0472">Membrane</keyword>
<organism evidence="2 3">
    <name type="scientific">Gemmata massiliana</name>
    <dbReference type="NCBI Taxonomy" id="1210884"/>
    <lineage>
        <taxon>Bacteria</taxon>
        <taxon>Pseudomonadati</taxon>
        <taxon>Planctomycetota</taxon>
        <taxon>Planctomycetia</taxon>
        <taxon>Gemmatales</taxon>
        <taxon>Gemmataceae</taxon>
        <taxon>Gemmata</taxon>
    </lineage>
</organism>
<name>A0A6P2DB74_9BACT</name>
<gene>
    <name evidence="2" type="ORF">SOIL9_03390</name>
</gene>
<dbReference type="KEGG" id="gms:SOIL9_03390"/>
<sequence>MREGRYVLMALTLLIVLGPITTSVPNTKPLLEDARDRHRAALEAIRTVTYTYEWKQLKNEELHYENVGHGLGIVGPVESSHEIGPGQYWQSPDARRTRSLYSNGRTIDELFRFGQLIRATTPKKNEPDKSLEVTSESRSEFQRGYGLAVLFEHWSRDFGFQPFHGLLQQPHKIRSVERLPGQSGGPSGEIRVVLENDKCVYEFWFSPKHNYLIRKRIEHPADQLRHRHEDEVSEFVEPNPGQFFPARIERRSFEAGELKQHTRRNLSEVRVNRPVPNEAFRIPGIEGCLCDDQTTGMQFRVDADGYRFGTAQAIPPTTVHQTANFDLFPSRPASPPFSPADQSMEFWLYVAIAVLVLGLCVALFEIRWLRAELRKRPAPKLSGN</sequence>
<dbReference type="Proteomes" id="UP000464178">
    <property type="component" value="Chromosome"/>
</dbReference>
<accession>A0A6P2DB74</accession>
<feature type="transmembrane region" description="Helical" evidence="1">
    <location>
        <begin position="346"/>
        <end position="366"/>
    </location>
</feature>
<evidence type="ECO:0000256" key="1">
    <source>
        <dbReference type="SAM" id="Phobius"/>
    </source>
</evidence>
<keyword evidence="1" id="KW-0812">Transmembrane</keyword>
<dbReference type="EMBL" id="LR593886">
    <property type="protein sequence ID" value="VTR98244.1"/>
    <property type="molecule type" value="Genomic_DNA"/>
</dbReference>
<protein>
    <submittedName>
        <fullName evidence="2">Uncharacterized protein</fullName>
    </submittedName>
</protein>
<proteinExistence type="predicted"/>
<dbReference type="RefSeq" id="WP_162671536.1">
    <property type="nucleotide sequence ID" value="NZ_LR593886.1"/>
</dbReference>